<gene>
    <name evidence="2" type="ORF">Ltuc_1301</name>
</gene>
<name>A0A0W0ZWJ0_9GAMM</name>
<dbReference type="AlphaFoldDB" id="A0A0W0ZWJ0"/>
<evidence type="ECO:0008006" key="4">
    <source>
        <dbReference type="Google" id="ProtNLM"/>
    </source>
</evidence>
<reference evidence="2 3" key="1">
    <citation type="submission" date="2015-11" db="EMBL/GenBank/DDBJ databases">
        <title>Genomic analysis of 38 Legionella species identifies large and diverse effector repertoires.</title>
        <authorList>
            <person name="Burstein D."/>
            <person name="Amaro F."/>
            <person name="Zusman T."/>
            <person name="Lifshitz Z."/>
            <person name="Cohen O."/>
            <person name="Gilbert J.A."/>
            <person name="Pupko T."/>
            <person name="Shuman H.A."/>
            <person name="Segal G."/>
        </authorList>
    </citation>
    <scope>NUCLEOTIDE SEQUENCE [LARGE SCALE GENOMIC DNA]</scope>
    <source>
        <strain evidence="2 3">ATCC 49180</strain>
    </source>
</reference>
<dbReference type="Gene3D" id="3.40.50.150">
    <property type="entry name" value="Vaccinia Virus protein VP39"/>
    <property type="match status" value="1"/>
</dbReference>
<sequence>MPIITNSNGHGLSQENSNFMEKYEVAKKVSVPATQQIIRPNQIVKLLKSPSRQKEAEKAFLYAFADIEKQAVFDFIKTLQDLPLETPDPETAAIIHQWYVSAGMQNKKEFPMTDTEYQHYKSANIARIITTHLSPQQKEKLKGKALLDIGAGDCAMTYLVSTHLKMEGNAVDIQTEIDWGGENSSDKKRKNHYMVQLHNYYEYDGSDLVGAVKGKKFAVVMYNHSLHHFPSFQAQLNSLKQASQIIEPGGILFLSEHANCFDEDILDLSHILLNLRYSIDKKQILTPEDAMKAILKFKSEYQSYYFSKNILDVITKQLGFTLMKEEIRSPTDVAKATFFCFVKKLSRAELTYSPYFFDEDMASRLHHHVEDSDHQDLPQRRYSAESFN</sequence>
<dbReference type="EMBL" id="LNZA01000001">
    <property type="protein sequence ID" value="KTD73454.1"/>
    <property type="molecule type" value="Genomic_DNA"/>
</dbReference>
<evidence type="ECO:0000256" key="1">
    <source>
        <dbReference type="SAM" id="MobiDB-lite"/>
    </source>
</evidence>
<dbReference type="Proteomes" id="UP000054693">
    <property type="component" value="Unassembled WGS sequence"/>
</dbReference>
<accession>A0A0W0ZWJ0</accession>
<organism evidence="2 3">
    <name type="scientific">Legionella tucsonensis</name>
    <dbReference type="NCBI Taxonomy" id="40335"/>
    <lineage>
        <taxon>Bacteria</taxon>
        <taxon>Pseudomonadati</taxon>
        <taxon>Pseudomonadota</taxon>
        <taxon>Gammaproteobacteria</taxon>
        <taxon>Legionellales</taxon>
        <taxon>Legionellaceae</taxon>
        <taxon>Legionella</taxon>
    </lineage>
</organism>
<feature type="region of interest" description="Disordered" evidence="1">
    <location>
        <begin position="369"/>
        <end position="388"/>
    </location>
</feature>
<evidence type="ECO:0000313" key="3">
    <source>
        <dbReference type="Proteomes" id="UP000054693"/>
    </source>
</evidence>
<dbReference type="SUPFAM" id="SSF53335">
    <property type="entry name" value="S-adenosyl-L-methionine-dependent methyltransferases"/>
    <property type="match status" value="1"/>
</dbReference>
<dbReference type="STRING" id="40335.Ltuc_1301"/>
<dbReference type="PATRIC" id="fig|40335.7.peg.1383"/>
<evidence type="ECO:0000313" key="2">
    <source>
        <dbReference type="EMBL" id="KTD73454.1"/>
    </source>
</evidence>
<dbReference type="InterPro" id="IPR029063">
    <property type="entry name" value="SAM-dependent_MTases_sf"/>
</dbReference>
<proteinExistence type="predicted"/>
<dbReference type="Pfam" id="PF13489">
    <property type="entry name" value="Methyltransf_23"/>
    <property type="match status" value="1"/>
</dbReference>
<comment type="caution">
    <text evidence="2">The sequence shown here is derived from an EMBL/GenBank/DDBJ whole genome shotgun (WGS) entry which is preliminary data.</text>
</comment>
<keyword evidence="3" id="KW-1185">Reference proteome</keyword>
<dbReference type="CDD" id="cd02440">
    <property type="entry name" value="AdoMet_MTases"/>
    <property type="match status" value="1"/>
</dbReference>
<protein>
    <recommendedName>
        <fullName evidence="4">Methyltransferase domain protein</fullName>
    </recommendedName>
</protein>